<protein>
    <submittedName>
        <fullName evidence="3">XRE family transcriptional regulator</fullName>
    </submittedName>
</protein>
<evidence type="ECO:0000256" key="1">
    <source>
        <dbReference type="SAM" id="Phobius"/>
    </source>
</evidence>
<dbReference type="Pfam" id="PF01381">
    <property type="entry name" value="HTH_3"/>
    <property type="match status" value="1"/>
</dbReference>
<dbReference type="SUPFAM" id="SSF47413">
    <property type="entry name" value="lambda repressor-like DNA-binding domains"/>
    <property type="match status" value="1"/>
</dbReference>
<dbReference type="AlphaFoldDB" id="A0A7Z6ZVR4"/>
<feature type="domain" description="HTH cro/C1-type" evidence="2">
    <location>
        <begin position="10"/>
        <end position="64"/>
    </location>
</feature>
<evidence type="ECO:0000313" key="3">
    <source>
        <dbReference type="EMBL" id="RUO42106.1"/>
    </source>
</evidence>
<comment type="caution">
    <text evidence="3">The sequence shown here is derived from an EMBL/GenBank/DDBJ whole genome shotgun (WGS) entry which is preliminary data.</text>
</comment>
<evidence type="ECO:0000313" key="4">
    <source>
        <dbReference type="Proteomes" id="UP000287766"/>
    </source>
</evidence>
<dbReference type="GO" id="GO:0003677">
    <property type="term" value="F:DNA binding"/>
    <property type="evidence" value="ECO:0007669"/>
    <property type="project" value="InterPro"/>
</dbReference>
<dbReference type="InterPro" id="IPR010982">
    <property type="entry name" value="Lambda_DNA-bd_dom_sf"/>
</dbReference>
<dbReference type="SMART" id="SM00530">
    <property type="entry name" value="HTH_XRE"/>
    <property type="match status" value="1"/>
</dbReference>
<keyword evidence="4" id="KW-1185">Reference proteome</keyword>
<gene>
    <name evidence="3" type="ORF">CWE22_08155</name>
</gene>
<proteinExistence type="predicted"/>
<feature type="transmembrane region" description="Helical" evidence="1">
    <location>
        <begin position="216"/>
        <end position="235"/>
    </location>
</feature>
<dbReference type="Proteomes" id="UP000287766">
    <property type="component" value="Unassembled WGS sequence"/>
</dbReference>
<organism evidence="3 4">
    <name type="scientific">Pseudidiomarina aestuarii</name>
    <dbReference type="NCBI Taxonomy" id="624146"/>
    <lineage>
        <taxon>Bacteria</taxon>
        <taxon>Pseudomonadati</taxon>
        <taxon>Pseudomonadota</taxon>
        <taxon>Gammaproteobacteria</taxon>
        <taxon>Alteromonadales</taxon>
        <taxon>Idiomarinaceae</taxon>
        <taxon>Pseudidiomarina</taxon>
    </lineage>
</organism>
<keyword evidence="1" id="KW-1133">Transmembrane helix</keyword>
<dbReference type="PROSITE" id="PS50943">
    <property type="entry name" value="HTH_CROC1"/>
    <property type="match status" value="1"/>
</dbReference>
<name>A0A7Z6ZVR4_9GAMM</name>
<feature type="transmembrane region" description="Helical" evidence="1">
    <location>
        <begin position="101"/>
        <end position="120"/>
    </location>
</feature>
<sequence length="242" mass="27963">MEAMTLGELLKEKRIELDRSQAELAEQMGIEQSYLSKLESDRSLPSTEILNAWLGALDITLEFVIAQFDPSYVQGRLRQIPSVDAYLREQTSSHHRHRRSWLLTCSLLVALSVPLFYLGYTKLLFPEQAYQYISPGILLPGDNPNLFKNWREMHYMHDEVIEMQKEMAKRENPDTLILPENRGIQFTIPAKEANNPDFQRTYYRSGNVEQIRPINGILQALGLFLFVGGIISIAIERRFFAK</sequence>
<keyword evidence="1" id="KW-0472">Membrane</keyword>
<reference evidence="4" key="1">
    <citation type="journal article" date="2018" name="Front. Microbiol.">
        <title>Genome-Based Analysis Reveals the Taxonomy and Diversity of the Family Idiomarinaceae.</title>
        <authorList>
            <person name="Liu Y."/>
            <person name="Lai Q."/>
            <person name="Shao Z."/>
        </authorList>
    </citation>
    <scope>NUCLEOTIDE SEQUENCE [LARGE SCALE GENOMIC DNA]</scope>
    <source>
        <strain evidence="4">KYW314</strain>
    </source>
</reference>
<keyword evidence="1" id="KW-0812">Transmembrane</keyword>
<dbReference type="InterPro" id="IPR001387">
    <property type="entry name" value="Cro/C1-type_HTH"/>
</dbReference>
<dbReference type="CDD" id="cd00093">
    <property type="entry name" value="HTH_XRE"/>
    <property type="match status" value="1"/>
</dbReference>
<dbReference type="Gene3D" id="1.10.260.40">
    <property type="entry name" value="lambda repressor-like DNA-binding domains"/>
    <property type="match status" value="1"/>
</dbReference>
<accession>A0A7Z6ZVR4</accession>
<evidence type="ECO:0000259" key="2">
    <source>
        <dbReference type="PROSITE" id="PS50943"/>
    </source>
</evidence>
<dbReference type="EMBL" id="PIPR01000001">
    <property type="protein sequence ID" value="RUO42106.1"/>
    <property type="molecule type" value="Genomic_DNA"/>
</dbReference>